<evidence type="ECO:0000313" key="2">
    <source>
        <dbReference type="Proteomes" id="UP000410492"/>
    </source>
</evidence>
<reference evidence="1 2" key="1">
    <citation type="submission" date="2019-01" db="EMBL/GenBank/DDBJ databases">
        <authorList>
            <person name="Sayadi A."/>
        </authorList>
    </citation>
    <scope>NUCLEOTIDE SEQUENCE [LARGE SCALE GENOMIC DNA]</scope>
</reference>
<accession>A0A653CXN1</accession>
<gene>
    <name evidence="1" type="ORF">CALMAC_LOCUS12603</name>
</gene>
<dbReference type="Proteomes" id="UP000410492">
    <property type="component" value="Unassembled WGS sequence"/>
</dbReference>
<dbReference type="EMBL" id="CAACVG010009207">
    <property type="protein sequence ID" value="VEN52493.1"/>
    <property type="molecule type" value="Genomic_DNA"/>
</dbReference>
<organism evidence="1 2">
    <name type="scientific">Callosobruchus maculatus</name>
    <name type="common">Southern cowpea weevil</name>
    <name type="synonym">Pulse bruchid</name>
    <dbReference type="NCBI Taxonomy" id="64391"/>
    <lineage>
        <taxon>Eukaryota</taxon>
        <taxon>Metazoa</taxon>
        <taxon>Ecdysozoa</taxon>
        <taxon>Arthropoda</taxon>
        <taxon>Hexapoda</taxon>
        <taxon>Insecta</taxon>
        <taxon>Pterygota</taxon>
        <taxon>Neoptera</taxon>
        <taxon>Endopterygota</taxon>
        <taxon>Coleoptera</taxon>
        <taxon>Polyphaga</taxon>
        <taxon>Cucujiformia</taxon>
        <taxon>Chrysomeloidea</taxon>
        <taxon>Chrysomelidae</taxon>
        <taxon>Bruchinae</taxon>
        <taxon>Bruchini</taxon>
        <taxon>Callosobruchus</taxon>
    </lineage>
</organism>
<dbReference type="AlphaFoldDB" id="A0A653CXN1"/>
<keyword evidence="2" id="KW-1185">Reference proteome</keyword>
<evidence type="ECO:0000313" key="1">
    <source>
        <dbReference type="EMBL" id="VEN52493.1"/>
    </source>
</evidence>
<proteinExistence type="predicted"/>
<sequence length="65" mass="7679">MFSTHVIIQCVFMFEYRFTMVASVELEIRGKLGMFQQMFIKNNFLTVLKVHFVHSCSLLVTDMIK</sequence>
<feature type="non-terminal residue" evidence="1">
    <location>
        <position position="65"/>
    </location>
</feature>
<protein>
    <submittedName>
        <fullName evidence="1">Uncharacterized protein</fullName>
    </submittedName>
</protein>
<name>A0A653CXN1_CALMS</name>